<proteinExistence type="predicted"/>
<evidence type="ECO:0000313" key="2">
    <source>
        <dbReference type="Proteomes" id="UP001230207"/>
    </source>
</evidence>
<keyword evidence="2" id="KW-1185">Reference proteome</keyword>
<sequence length="182" mass="18800">MADLATRTLALSGFHGGSASASVSPAAPARRLSLRAKPDAVAALSAALGVQLTTRPKTSASSGSRHALWLGPDEWLIIDETEADLPAAAASSGVLHSATDISHRNTALFVKGRGAEVTLNSGCPQDLSLAVFPVGACSRTVFGKAEIVLMRTAEDAFRVECWRSFAPYVSGLLAEGAEDSGH</sequence>
<evidence type="ECO:0000313" key="1">
    <source>
        <dbReference type="EMBL" id="MDQ0321866.1"/>
    </source>
</evidence>
<dbReference type="GO" id="GO:0008115">
    <property type="term" value="F:sarcosine oxidase activity"/>
    <property type="evidence" value="ECO:0007669"/>
    <property type="project" value="UniProtKB-EC"/>
</dbReference>
<dbReference type="InterPro" id="IPR006280">
    <property type="entry name" value="SoxG_het"/>
</dbReference>
<accession>A0ABU0BUD7</accession>
<dbReference type="RefSeq" id="WP_307232812.1">
    <property type="nucleotide sequence ID" value="NZ_JAUSVF010000001.1"/>
</dbReference>
<dbReference type="Gene3D" id="3.30.70.1520">
    <property type="entry name" value="Heterotetrameric sarcosine oxidase"/>
    <property type="match status" value="1"/>
</dbReference>
<dbReference type="Pfam" id="PF04268">
    <property type="entry name" value="SoxG"/>
    <property type="match status" value="1"/>
</dbReference>
<dbReference type="EC" id="1.5.3.1" evidence="1"/>
<comment type="caution">
    <text evidence="1">The sequence shown here is derived from an EMBL/GenBank/DDBJ whole genome shotgun (WGS) entry which is preliminary data.</text>
</comment>
<name>A0ABU0BUD7_9HYPH</name>
<dbReference type="SUPFAM" id="SSF103025">
    <property type="entry name" value="Folate-binding domain"/>
    <property type="match status" value="1"/>
</dbReference>
<protein>
    <submittedName>
        <fullName evidence="1">Sarcosine oxidase subunit gamma</fullName>
        <ecNumber evidence="1">1.5.3.1</ecNumber>
    </submittedName>
</protein>
<dbReference type="Gene3D" id="3.30.1360.120">
    <property type="entry name" value="Probable tRNA modification gtpase trme, domain 1"/>
    <property type="match status" value="1"/>
</dbReference>
<dbReference type="InterPro" id="IPR007375">
    <property type="entry name" value="SoxG"/>
</dbReference>
<organism evidence="1 2">
    <name type="scientific">Pararhizobium capsulatum DSM 1112</name>
    <dbReference type="NCBI Taxonomy" id="1121113"/>
    <lineage>
        <taxon>Bacteria</taxon>
        <taxon>Pseudomonadati</taxon>
        <taxon>Pseudomonadota</taxon>
        <taxon>Alphaproteobacteria</taxon>
        <taxon>Hyphomicrobiales</taxon>
        <taxon>Rhizobiaceae</taxon>
        <taxon>Rhizobium/Agrobacterium group</taxon>
        <taxon>Pararhizobium</taxon>
    </lineage>
</organism>
<gene>
    <name evidence="1" type="ORF">QO002_004004</name>
</gene>
<keyword evidence="1" id="KW-0560">Oxidoreductase</keyword>
<dbReference type="InterPro" id="IPR027266">
    <property type="entry name" value="TrmE/GcvT-like"/>
</dbReference>
<dbReference type="Proteomes" id="UP001230207">
    <property type="component" value="Unassembled WGS sequence"/>
</dbReference>
<dbReference type="NCBIfam" id="TIGR01375">
    <property type="entry name" value="soxG"/>
    <property type="match status" value="1"/>
</dbReference>
<reference evidence="1 2" key="1">
    <citation type="submission" date="2023-07" db="EMBL/GenBank/DDBJ databases">
        <title>Genomic Encyclopedia of Type Strains, Phase IV (KMG-IV): sequencing the most valuable type-strain genomes for metagenomic binning, comparative biology and taxonomic classification.</title>
        <authorList>
            <person name="Goeker M."/>
        </authorList>
    </citation>
    <scope>NUCLEOTIDE SEQUENCE [LARGE SCALE GENOMIC DNA]</scope>
    <source>
        <strain evidence="1 2">DSM 1112</strain>
    </source>
</reference>
<dbReference type="EMBL" id="JAUSVF010000001">
    <property type="protein sequence ID" value="MDQ0321866.1"/>
    <property type="molecule type" value="Genomic_DNA"/>
</dbReference>